<protein>
    <submittedName>
        <fullName evidence="1">Uncharacterized protein</fullName>
    </submittedName>
</protein>
<keyword evidence="2" id="KW-1185">Reference proteome</keyword>
<evidence type="ECO:0000313" key="2">
    <source>
        <dbReference type="Proteomes" id="UP001460270"/>
    </source>
</evidence>
<comment type="caution">
    <text evidence="1">The sequence shown here is derived from an EMBL/GenBank/DDBJ whole genome shotgun (WGS) entry which is preliminary data.</text>
</comment>
<reference evidence="2" key="1">
    <citation type="submission" date="2024-04" db="EMBL/GenBank/DDBJ databases">
        <title>Salinicola lusitanus LLJ914,a marine bacterium isolated from the Okinawa Trough.</title>
        <authorList>
            <person name="Li J."/>
        </authorList>
    </citation>
    <scope>NUCLEOTIDE SEQUENCE [LARGE SCALE GENOMIC DNA]</scope>
</reference>
<evidence type="ECO:0000313" key="1">
    <source>
        <dbReference type="EMBL" id="KAK7891136.1"/>
    </source>
</evidence>
<dbReference type="AlphaFoldDB" id="A0AAW0N6F3"/>
<name>A0AAW0N6F3_9GOBI</name>
<sequence>MTPKHHDAKASREECLVSFVGGQEDGGHEDCVPGFQVKHYQVVYSGPFRKGQSLLQVTSILYNLGKCVLSESVIHACARGCSQPQCHMQIYGNVRRLLPPAEDLLCNYQPGRGLPEGIPVVMDQKFKDIRPG</sequence>
<dbReference type="EMBL" id="JBBPFD010000017">
    <property type="protein sequence ID" value="KAK7891136.1"/>
    <property type="molecule type" value="Genomic_DNA"/>
</dbReference>
<accession>A0AAW0N6F3</accession>
<dbReference type="Proteomes" id="UP001460270">
    <property type="component" value="Unassembled WGS sequence"/>
</dbReference>
<proteinExistence type="predicted"/>
<organism evidence="1 2">
    <name type="scientific">Mugilogobius chulae</name>
    <name type="common">yellowstripe goby</name>
    <dbReference type="NCBI Taxonomy" id="88201"/>
    <lineage>
        <taxon>Eukaryota</taxon>
        <taxon>Metazoa</taxon>
        <taxon>Chordata</taxon>
        <taxon>Craniata</taxon>
        <taxon>Vertebrata</taxon>
        <taxon>Euteleostomi</taxon>
        <taxon>Actinopterygii</taxon>
        <taxon>Neopterygii</taxon>
        <taxon>Teleostei</taxon>
        <taxon>Neoteleostei</taxon>
        <taxon>Acanthomorphata</taxon>
        <taxon>Gobiaria</taxon>
        <taxon>Gobiiformes</taxon>
        <taxon>Gobioidei</taxon>
        <taxon>Gobiidae</taxon>
        <taxon>Gobionellinae</taxon>
        <taxon>Mugilogobius</taxon>
    </lineage>
</organism>
<gene>
    <name evidence="1" type="ORF">WMY93_023099</name>
</gene>